<dbReference type="SMART" id="SM00448">
    <property type="entry name" value="REC"/>
    <property type="match status" value="1"/>
</dbReference>
<dbReference type="Gene3D" id="3.30.565.10">
    <property type="entry name" value="Histidine kinase-like ATPase, C-terminal domain"/>
    <property type="match status" value="1"/>
</dbReference>
<accession>X0VL61</accession>
<keyword evidence="4" id="KW-0418">Kinase</keyword>
<evidence type="ECO:0000256" key="3">
    <source>
        <dbReference type="ARBA" id="ARBA00022679"/>
    </source>
</evidence>
<dbReference type="InterPro" id="IPR003594">
    <property type="entry name" value="HATPase_dom"/>
</dbReference>
<sequence>PGNYALLTVRDTGVGMDKKTLERIFDPFFTTKGLAKGTGLGLASVYGIIKAHGGYIDVESKKGQGTTFEIYLPATEKEVIKEKELPVELIKGEETVLLVDDEDMIIDVGEQMLKTLGYNVLTAGSGKEAIELYKKNRDKIDMVLLDMIMPGVGGGETYDRMKEINPRVKVLLSSGYTIDGQATEILERGCNGFIQKPFNMKRLSQGIREILDS</sequence>
<dbReference type="EMBL" id="BARS01024796">
    <property type="protein sequence ID" value="GAG11932.1"/>
    <property type="molecule type" value="Genomic_DNA"/>
</dbReference>
<evidence type="ECO:0000256" key="4">
    <source>
        <dbReference type="ARBA" id="ARBA00022777"/>
    </source>
</evidence>
<dbReference type="PRINTS" id="PR00344">
    <property type="entry name" value="BCTRLSENSOR"/>
</dbReference>
<dbReference type="GO" id="GO:0005886">
    <property type="term" value="C:plasma membrane"/>
    <property type="evidence" value="ECO:0007669"/>
    <property type="project" value="TreeGrafter"/>
</dbReference>
<comment type="caution">
    <text evidence="7">The sequence shown here is derived from an EMBL/GenBank/DDBJ whole genome shotgun (WGS) entry which is preliminary data.</text>
</comment>
<organism evidence="7">
    <name type="scientific">marine sediment metagenome</name>
    <dbReference type="NCBI Taxonomy" id="412755"/>
    <lineage>
        <taxon>unclassified sequences</taxon>
        <taxon>metagenomes</taxon>
        <taxon>ecological metagenomes</taxon>
    </lineage>
</organism>
<comment type="catalytic activity">
    <reaction evidence="1">
        <text>ATP + protein L-histidine = ADP + protein N-phospho-L-histidine.</text>
        <dbReference type="EC" id="2.7.13.3"/>
    </reaction>
</comment>
<dbReference type="Pfam" id="PF02518">
    <property type="entry name" value="HATPase_c"/>
    <property type="match status" value="1"/>
</dbReference>
<dbReference type="PROSITE" id="PS50109">
    <property type="entry name" value="HIS_KIN"/>
    <property type="match status" value="1"/>
</dbReference>
<feature type="non-terminal residue" evidence="7">
    <location>
        <position position="1"/>
    </location>
</feature>
<dbReference type="PROSITE" id="PS50110">
    <property type="entry name" value="RESPONSE_REGULATORY"/>
    <property type="match status" value="1"/>
</dbReference>
<dbReference type="InterPro" id="IPR036890">
    <property type="entry name" value="HATPase_C_sf"/>
</dbReference>
<dbReference type="CDD" id="cd00156">
    <property type="entry name" value="REC"/>
    <property type="match status" value="1"/>
</dbReference>
<protein>
    <recommendedName>
        <fullName evidence="2">histidine kinase</fullName>
        <ecNumber evidence="2">2.7.13.3</ecNumber>
    </recommendedName>
</protein>
<evidence type="ECO:0000259" key="6">
    <source>
        <dbReference type="PROSITE" id="PS50110"/>
    </source>
</evidence>
<dbReference type="SUPFAM" id="SSF52172">
    <property type="entry name" value="CheY-like"/>
    <property type="match status" value="1"/>
</dbReference>
<dbReference type="EC" id="2.7.13.3" evidence="2"/>
<dbReference type="InterPro" id="IPR011006">
    <property type="entry name" value="CheY-like_superfamily"/>
</dbReference>
<evidence type="ECO:0000256" key="2">
    <source>
        <dbReference type="ARBA" id="ARBA00012438"/>
    </source>
</evidence>
<dbReference type="PANTHER" id="PTHR43047:SF72">
    <property type="entry name" value="OSMOSENSING HISTIDINE PROTEIN KINASE SLN1"/>
    <property type="match status" value="1"/>
</dbReference>
<dbReference type="GO" id="GO:0000155">
    <property type="term" value="F:phosphorelay sensor kinase activity"/>
    <property type="evidence" value="ECO:0007669"/>
    <property type="project" value="TreeGrafter"/>
</dbReference>
<feature type="domain" description="Histidine kinase" evidence="5">
    <location>
        <begin position="1"/>
        <end position="76"/>
    </location>
</feature>
<dbReference type="InterPro" id="IPR001789">
    <property type="entry name" value="Sig_transdc_resp-reg_receiver"/>
</dbReference>
<keyword evidence="3" id="KW-0808">Transferase</keyword>
<dbReference type="InterPro" id="IPR005467">
    <property type="entry name" value="His_kinase_dom"/>
</dbReference>
<dbReference type="Gene3D" id="3.40.50.2300">
    <property type="match status" value="1"/>
</dbReference>
<dbReference type="SMART" id="SM00387">
    <property type="entry name" value="HATPase_c"/>
    <property type="match status" value="1"/>
</dbReference>
<evidence type="ECO:0000313" key="7">
    <source>
        <dbReference type="EMBL" id="GAG11932.1"/>
    </source>
</evidence>
<evidence type="ECO:0000256" key="1">
    <source>
        <dbReference type="ARBA" id="ARBA00000085"/>
    </source>
</evidence>
<gene>
    <name evidence="7" type="ORF">S01H1_39308</name>
</gene>
<name>X0VL61_9ZZZZ</name>
<dbReference type="Pfam" id="PF00072">
    <property type="entry name" value="Response_reg"/>
    <property type="match status" value="1"/>
</dbReference>
<reference evidence="7" key="1">
    <citation type="journal article" date="2014" name="Front. Microbiol.">
        <title>High frequency of phylogenetically diverse reductive dehalogenase-homologous genes in deep subseafloor sedimentary metagenomes.</title>
        <authorList>
            <person name="Kawai M."/>
            <person name="Futagami T."/>
            <person name="Toyoda A."/>
            <person name="Takaki Y."/>
            <person name="Nishi S."/>
            <person name="Hori S."/>
            <person name="Arai W."/>
            <person name="Tsubouchi T."/>
            <person name="Morono Y."/>
            <person name="Uchiyama I."/>
            <person name="Ito T."/>
            <person name="Fujiyama A."/>
            <person name="Inagaki F."/>
            <person name="Takami H."/>
        </authorList>
    </citation>
    <scope>NUCLEOTIDE SEQUENCE</scope>
    <source>
        <strain evidence="7">Expedition CK06-06</strain>
    </source>
</reference>
<evidence type="ECO:0000259" key="5">
    <source>
        <dbReference type="PROSITE" id="PS50109"/>
    </source>
</evidence>
<dbReference type="SUPFAM" id="SSF55874">
    <property type="entry name" value="ATPase domain of HSP90 chaperone/DNA topoisomerase II/histidine kinase"/>
    <property type="match status" value="1"/>
</dbReference>
<dbReference type="AlphaFoldDB" id="X0VL61"/>
<proteinExistence type="predicted"/>
<dbReference type="GO" id="GO:0009927">
    <property type="term" value="F:histidine phosphotransfer kinase activity"/>
    <property type="evidence" value="ECO:0007669"/>
    <property type="project" value="TreeGrafter"/>
</dbReference>
<dbReference type="PANTHER" id="PTHR43047">
    <property type="entry name" value="TWO-COMPONENT HISTIDINE PROTEIN KINASE"/>
    <property type="match status" value="1"/>
</dbReference>
<feature type="domain" description="Response regulatory" evidence="6">
    <location>
        <begin position="95"/>
        <end position="211"/>
    </location>
</feature>
<dbReference type="InterPro" id="IPR004358">
    <property type="entry name" value="Sig_transdc_His_kin-like_C"/>
</dbReference>